<keyword evidence="4" id="KW-1185">Reference proteome</keyword>
<evidence type="ECO:0000256" key="1">
    <source>
        <dbReference type="ARBA" id="ARBA00017922"/>
    </source>
</evidence>
<organism evidence="3 4">
    <name type="scientific">Flavobacterium album</name>
    <dbReference type="NCBI Taxonomy" id="2175091"/>
    <lineage>
        <taxon>Bacteria</taxon>
        <taxon>Pseudomonadati</taxon>
        <taxon>Bacteroidota</taxon>
        <taxon>Flavobacteriia</taxon>
        <taxon>Flavobacteriales</taxon>
        <taxon>Flavobacteriaceae</taxon>
        <taxon>Flavobacterium</taxon>
    </lineage>
</organism>
<dbReference type="InterPro" id="IPR012640">
    <property type="entry name" value="Membr_lipoprot_lipid_attach_CS"/>
</dbReference>
<dbReference type="PROSITE" id="PS51257">
    <property type="entry name" value="PROKAR_LIPOPROTEIN"/>
    <property type="match status" value="1"/>
</dbReference>
<dbReference type="InterPro" id="IPR046219">
    <property type="entry name" value="DUF6252"/>
</dbReference>
<dbReference type="KEGG" id="falb:HYN59_02390"/>
<name>A0A2S1QUD1_9FLAO</name>
<evidence type="ECO:0000313" key="3">
    <source>
        <dbReference type="EMBL" id="AWH84028.1"/>
    </source>
</evidence>
<reference evidence="3 4" key="1">
    <citation type="submission" date="2018-04" db="EMBL/GenBank/DDBJ databases">
        <title>Genome sequencing of Flavobacterium sp. HYN0059.</title>
        <authorList>
            <person name="Yi H."/>
            <person name="Baek C."/>
        </authorList>
    </citation>
    <scope>NUCLEOTIDE SEQUENCE [LARGE SCALE GENOMIC DNA]</scope>
    <source>
        <strain evidence="3 4">HYN0059</strain>
    </source>
</reference>
<keyword evidence="2" id="KW-0732">Signal</keyword>
<protein>
    <recommendedName>
        <fullName evidence="1">Type IV secretion system putative lipoprotein virB7</fullName>
    </recommendedName>
</protein>
<dbReference type="EMBL" id="CP029186">
    <property type="protein sequence ID" value="AWH84028.1"/>
    <property type="molecule type" value="Genomic_DNA"/>
</dbReference>
<dbReference type="Proteomes" id="UP000244929">
    <property type="component" value="Chromosome"/>
</dbReference>
<dbReference type="Pfam" id="PF08139">
    <property type="entry name" value="LPAM_1"/>
    <property type="match status" value="1"/>
</dbReference>
<dbReference type="AlphaFoldDB" id="A0A2S1QUD1"/>
<evidence type="ECO:0000313" key="4">
    <source>
        <dbReference type="Proteomes" id="UP000244929"/>
    </source>
</evidence>
<dbReference type="RefSeq" id="WP_108776738.1">
    <property type="nucleotide sequence ID" value="NZ_CP029186.1"/>
</dbReference>
<sequence length="157" mass="16823">MKKILSLIVLLAVLTSCEEDVKFNNPAVQGLKDNELWKATEFTAVKGTDNSLTVSATNGFETITLKTQSIDPGVYTFGVGNTSKASYTLFVDDIDMSYTAGAGIGDGQITISADPRETNVAAGYVTGKFYFNAEDEDGNVVNFQQGVFFRVPITAAP</sequence>
<dbReference type="Pfam" id="PF19765">
    <property type="entry name" value="DUF6252"/>
    <property type="match status" value="1"/>
</dbReference>
<dbReference type="OrthoDB" id="1448607at2"/>
<evidence type="ECO:0000256" key="2">
    <source>
        <dbReference type="ARBA" id="ARBA00022729"/>
    </source>
</evidence>
<gene>
    <name evidence="3" type="ORF">HYN59_02390</name>
</gene>
<accession>A0A2S1QUD1</accession>
<proteinExistence type="predicted"/>